<proteinExistence type="inferred from homology"/>
<keyword evidence="2" id="KW-0645">Protease</keyword>
<feature type="domain" description="Peptidase A1" evidence="6">
    <location>
        <begin position="127"/>
        <end position="482"/>
    </location>
</feature>
<dbReference type="Pfam" id="PF14543">
    <property type="entry name" value="TAXi_N"/>
    <property type="match status" value="1"/>
</dbReference>
<evidence type="ECO:0000313" key="7">
    <source>
        <dbReference type="EMBL" id="CAK9272165.1"/>
    </source>
</evidence>
<organism evidence="7 8">
    <name type="scientific">Sphagnum jensenii</name>
    <dbReference type="NCBI Taxonomy" id="128206"/>
    <lineage>
        <taxon>Eukaryota</taxon>
        <taxon>Viridiplantae</taxon>
        <taxon>Streptophyta</taxon>
        <taxon>Embryophyta</taxon>
        <taxon>Bryophyta</taxon>
        <taxon>Sphagnophytina</taxon>
        <taxon>Sphagnopsida</taxon>
        <taxon>Sphagnales</taxon>
        <taxon>Sphagnaceae</taxon>
        <taxon>Sphagnum</taxon>
    </lineage>
</organism>
<dbReference type="CDD" id="cd05476">
    <property type="entry name" value="pepsin_A_like_plant"/>
    <property type="match status" value="1"/>
</dbReference>
<protein>
    <recommendedName>
        <fullName evidence="6">Peptidase A1 domain-containing protein</fullName>
    </recommendedName>
</protein>
<keyword evidence="3" id="KW-0064">Aspartyl protease</keyword>
<dbReference type="InterPro" id="IPR032861">
    <property type="entry name" value="TAXi_N"/>
</dbReference>
<dbReference type="PROSITE" id="PS51767">
    <property type="entry name" value="PEPTIDASE_A1"/>
    <property type="match status" value="1"/>
</dbReference>
<evidence type="ECO:0000256" key="1">
    <source>
        <dbReference type="ARBA" id="ARBA00007447"/>
    </source>
</evidence>
<sequence>MESLMIRRAPGVLVLVVAIMLQASTQICLGRQILSTGSGRPSDDETSTTEELNYDKVLKSYWIHRDHPDSPASAASTYNTSSQSERIAAAARRSLTRAEYFSRRVLDARSSGNFDSPVEAVVVGGEYAMAVSVGTPPQHFIVIIDTGSDLVWLNCKPCNQCIVSAPHKPFDPTQSTSYHKASCTDAACREFPTPTTCDLGTGSCDYFYGYADLSYTSGIVANETFTFTALNGSSFPIEHITFGCGENESENGFPGTDGLVGLDLGSFSLPSQLSLVSGFTDIFSYCLIPFGGTAANHSTFYFGVPETNISTYTPMYPNTVIPFLTFYYVNVTGISVGDVSLDIAEVLLYISPTDGSGGIIFDSGTTFTLLTGVVYELVLQEFVRQYNFPIVSNYPYECFDVSNATASTRPPKIVFHLQSVSGAELVEFVLYGENVLIPSTDTGVLCLSILPVPPGSPMVIGNIAQANHEMVFDRANRQIGWASTRCT</sequence>
<dbReference type="PANTHER" id="PTHR47967:SF128">
    <property type="entry name" value="ASPARTIC PROTEINASE CDR1-LIKE"/>
    <property type="match status" value="1"/>
</dbReference>
<name>A0ABP0WZ71_9BRYO</name>
<comment type="similarity">
    <text evidence="1">Belongs to the peptidase A1 family.</text>
</comment>
<dbReference type="Gene3D" id="2.40.70.10">
    <property type="entry name" value="Acid Proteases"/>
    <property type="match status" value="2"/>
</dbReference>
<dbReference type="Pfam" id="PF14541">
    <property type="entry name" value="TAXi_C"/>
    <property type="match status" value="1"/>
</dbReference>
<keyword evidence="4" id="KW-0378">Hydrolase</keyword>
<dbReference type="EMBL" id="OZ020099">
    <property type="protein sequence ID" value="CAK9272165.1"/>
    <property type="molecule type" value="Genomic_DNA"/>
</dbReference>
<dbReference type="SUPFAM" id="SSF50630">
    <property type="entry name" value="Acid proteases"/>
    <property type="match status" value="1"/>
</dbReference>
<dbReference type="InterPro" id="IPR034161">
    <property type="entry name" value="Pepsin-like_plant"/>
</dbReference>
<dbReference type="InterPro" id="IPR033121">
    <property type="entry name" value="PEPTIDASE_A1"/>
</dbReference>
<evidence type="ECO:0000256" key="3">
    <source>
        <dbReference type="ARBA" id="ARBA00022750"/>
    </source>
</evidence>
<evidence type="ECO:0000259" key="6">
    <source>
        <dbReference type="PROSITE" id="PS51767"/>
    </source>
</evidence>
<dbReference type="PRINTS" id="PR00792">
    <property type="entry name" value="PEPSIN"/>
</dbReference>
<keyword evidence="5" id="KW-0325">Glycoprotein</keyword>
<keyword evidence="8" id="KW-1185">Reference proteome</keyword>
<evidence type="ECO:0000256" key="4">
    <source>
        <dbReference type="ARBA" id="ARBA00022801"/>
    </source>
</evidence>
<evidence type="ECO:0000256" key="5">
    <source>
        <dbReference type="ARBA" id="ARBA00023180"/>
    </source>
</evidence>
<dbReference type="InterPro" id="IPR001461">
    <property type="entry name" value="Aspartic_peptidase_A1"/>
</dbReference>
<gene>
    <name evidence="7" type="ORF">CSSPJE1EN1_LOCUS17643</name>
</gene>
<dbReference type="InterPro" id="IPR021109">
    <property type="entry name" value="Peptidase_aspartic_dom_sf"/>
</dbReference>
<dbReference type="InterPro" id="IPR051708">
    <property type="entry name" value="Plant_Aspart_Prot_A1"/>
</dbReference>
<evidence type="ECO:0000313" key="8">
    <source>
        <dbReference type="Proteomes" id="UP001497444"/>
    </source>
</evidence>
<dbReference type="Proteomes" id="UP001497444">
    <property type="component" value="Chromosome 4"/>
</dbReference>
<reference evidence="7" key="1">
    <citation type="submission" date="2024-02" db="EMBL/GenBank/DDBJ databases">
        <authorList>
            <consortium name="ELIXIR-Norway"/>
            <consortium name="Elixir Norway"/>
        </authorList>
    </citation>
    <scope>NUCLEOTIDE SEQUENCE</scope>
</reference>
<evidence type="ECO:0000256" key="2">
    <source>
        <dbReference type="ARBA" id="ARBA00022670"/>
    </source>
</evidence>
<accession>A0ABP0WZ71</accession>
<dbReference type="InterPro" id="IPR032799">
    <property type="entry name" value="TAXi_C"/>
</dbReference>
<dbReference type="PANTHER" id="PTHR47967">
    <property type="entry name" value="OS07G0603500 PROTEIN-RELATED"/>
    <property type="match status" value="1"/>
</dbReference>